<dbReference type="Pfam" id="PF07535">
    <property type="entry name" value="zf-DBF"/>
    <property type="match status" value="1"/>
</dbReference>
<dbReference type="GO" id="GO:0005634">
    <property type="term" value="C:nucleus"/>
    <property type="evidence" value="ECO:0007669"/>
    <property type="project" value="UniProtKB-ARBA"/>
</dbReference>
<dbReference type="SUPFAM" id="SSF52113">
    <property type="entry name" value="BRCT domain"/>
    <property type="match status" value="1"/>
</dbReference>
<dbReference type="Proteomes" id="UP001557470">
    <property type="component" value="Unassembled WGS sequence"/>
</dbReference>
<dbReference type="Gene3D" id="6.10.250.3410">
    <property type="entry name" value="DBF zinc finger"/>
    <property type="match status" value="1"/>
</dbReference>
<dbReference type="PROSITE" id="PS51265">
    <property type="entry name" value="ZF_DBF4"/>
    <property type="match status" value="1"/>
</dbReference>
<keyword evidence="3" id="KW-0862">Zinc</keyword>
<reference evidence="7 8" key="1">
    <citation type="submission" date="2024-06" db="EMBL/GenBank/DDBJ databases">
        <authorList>
            <person name="Pan Q."/>
            <person name="Wen M."/>
            <person name="Jouanno E."/>
            <person name="Zahm M."/>
            <person name="Klopp C."/>
            <person name="Cabau C."/>
            <person name="Louis A."/>
            <person name="Berthelot C."/>
            <person name="Parey E."/>
            <person name="Roest Crollius H."/>
            <person name="Montfort J."/>
            <person name="Robinson-Rechavi M."/>
            <person name="Bouchez O."/>
            <person name="Lampietro C."/>
            <person name="Lopez Roques C."/>
            <person name="Donnadieu C."/>
            <person name="Postlethwait J."/>
            <person name="Bobe J."/>
            <person name="Verreycken H."/>
            <person name="Guiguen Y."/>
        </authorList>
    </citation>
    <scope>NUCLEOTIDE SEQUENCE [LARGE SCALE GENOMIC DNA]</scope>
    <source>
        <strain evidence="7">Up_M1</strain>
        <tissue evidence="7">Testis</tissue>
    </source>
</reference>
<proteinExistence type="predicted"/>
<feature type="region of interest" description="Disordered" evidence="5">
    <location>
        <begin position="237"/>
        <end position="282"/>
    </location>
</feature>
<dbReference type="SMART" id="SM00586">
    <property type="entry name" value="ZnF_DBF"/>
    <property type="match status" value="1"/>
</dbReference>
<evidence type="ECO:0000256" key="5">
    <source>
        <dbReference type="SAM" id="MobiDB-lite"/>
    </source>
</evidence>
<protein>
    <recommendedName>
        <fullName evidence="6">DBF4-type domain-containing protein</fullName>
    </recommendedName>
</protein>
<dbReference type="FunFam" id="6.10.250.3410:FF:000001">
    <property type="entry name" value="Protein DBF4 homolog A"/>
    <property type="match status" value="1"/>
</dbReference>
<evidence type="ECO:0000256" key="2">
    <source>
        <dbReference type="ARBA" id="ARBA00022771"/>
    </source>
</evidence>
<feature type="compositionally biased region" description="Polar residues" evidence="5">
    <location>
        <begin position="454"/>
        <end position="477"/>
    </location>
</feature>
<keyword evidence="8" id="KW-1185">Reference proteome</keyword>
<feature type="compositionally biased region" description="Polar residues" evidence="5">
    <location>
        <begin position="105"/>
        <end position="115"/>
    </location>
</feature>
<evidence type="ECO:0000256" key="1">
    <source>
        <dbReference type="ARBA" id="ARBA00022723"/>
    </source>
</evidence>
<evidence type="ECO:0000313" key="7">
    <source>
        <dbReference type="EMBL" id="KAL0984394.1"/>
    </source>
</evidence>
<dbReference type="InterPro" id="IPR006572">
    <property type="entry name" value="Znf_DBF"/>
</dbReference>
<feature type="region of interest" description="Disordered" evidence="5">
    <location>
        <begin position="846"/>
        <end position="875"/>
    </location>
</feature>
<dbReference type="InterPro" id="IPR036420">
    <property type="entry name" value="BRCT_dom_sf"/>
</dbReference>
<keyword evidence="2 4" id="KW-0863">Zinc-finger</keyword>
<feature type="region of interest" description="Disordered" evidence="5">
    <location>
        <begin position="433"/>
        <end position="479"/>
    </location>
</feature>
<organism evidence="7 8">
    <name type="scientific">Umbra pygmaea</name>
    <name type="common">Eastern mudminnow</name>
    <dbReference type="NCBI Taxonomy" id="75934"/>
    <lineage>
        <taxon>Eukaryota</taxon>
        <taxon>Metazoa</taxon>
        <taxon>Chordata</taxon>
        <taxon>Craniata</taxon>
        <taxon>Vertebrata</taxon>
        <taxon>Euteleostomi</taxon>
        <taxon>Actinopterygii</taxon>
        <taxon>Neopterygii</taxon>
        <taxon>Teleostei</taxon>
        <taxon>Protacanthopterygii</taxon>
        <taxon>Esociformes</taxon>
        <taxon>Umbridae</taxon>
        <taxon>Umbra</taxon>
    </lineage>
</organism>
<dbReference type="PANTHER" id="PTHR15375">
    <property type="entry name" value="ACTIVATOR OF S-PHASE KINASE-RELATED"/>
    <property type="match status" value="1"/>
</dbReference>
<accession>A0ABD0WZU4</accession>
<dbReference type="AlphaFoldDB" id="A0ABD0WZU4"/>
<comment type="caution">
    <text evidence="7">The sequence shown here is derived from an EMBL/GenBank/DDBJ whole genome shotgun (WGS) entry which is preliminary data.</text>
</comment>
<dbReference type="PANTHER" id="PTHR15375:SF24">
    <property type="entry name" value="PROTEIN DBF4 HOMOLOG B"/>
    <property type="match status" value="1"/>
</dbReference>
<feature type="region of interest" description="Disordered" evidence="5">
    <location>
        <begin position="105"/>
        <end position="124"/>
    </location>
</feature>
<feature type="region of interest" description="Disordered" evidence="5">
    <location>
        <begin position="514"/>
        <end position="541"/>
    </location>
</feature>
<feature type="region of interest" description="Disordered" evidence="5">
    <location>
        <begin position="71"/>
        <end position="93"/>
    </location>
</feature>
<keyword evidence="1" id="KW-0479">Metal-binding</keyword>
<dbReference type="InterPro" id="IPR051590">
    <property type="entry name" value="Replication_Regulatory_Kinase"/>
</dbReference>
<dbReference type="EMBL" id="JAGEUA010000004">
    <property type="protein sequence ID" value="KAL0984394.1"/>
    <property type="molecule type" value="Genomic_DNA"/>
</dbReference>
<dbReference type="InterPro" id="IPR038545">
    <property type="entry name" value="Znf_DBF_sf"/>
</dbReference>
<gene>
    <name evidence="7" type="ORF">UPYG_G00140870</name>
</gene>
<evidence type="ECO:0000313" key="8">
    <source>
        <dbReference type="Proteomes" id="UP001557470"/>
    </source>
</evidence>
<feature type="domain" description="DBF4-type" evidence="6">
    <location>
        <begin position="285"/>
        <end position="334"/>
    </location>
</feature>
<feature type="region of interest" description="Disordered" evidence="5">
    <location>
        <begin position="612"/>
        <end position="642"/>
    </location>
</feature>
<sequence>MQQHQPGAGGRLLGLLAPGPGSKKLEGKSFYLDAVKGRHAAILVEAISHLGGKIESFLNKDISFVVTGKPEGLSGMRSEQNKGGSDGTSGGCSNLIRFNKPKESIMTSTRQQRPATGTPRPTVCGSRGMALLEKAIRNNERLHGNSVLANARSWGVKIVHVDDLLAYVQLLTAESSKARRRKTEAKSAPKCPVVSRVKAVALKSPYLKVEDSSRKHKPLHMQSMTFPSLCYSGRFSPFEPPAPPQPEGSKEQRRNKTRQVIKSSSRDLDKPDNPLPRTTSPCRARKKNLGYCECCNEPFKDQDEHLQSAVHRGFVQDPSHYSSVDQLVADMDPGFAPCPPSETGTALLRLDPPTPPLQRSHSPSEMQTYSETELAIQALLTQGSPPDTQTSILLSPGRAAVTSYPQSPTCPDYQPLSPKAPCQFPSPACPPSLIQPFSQGRDPQNIAPLPADTQILNTCPDTLSQPPSRDSKASSSIFAPIPSDSLPLSSCPESLDQPPSPYCYPPILSPQYMLPFDSSSQPDGPYSLPPVLSPQAPTEGQGMVIDSPESAPEKVEPVPQNGPTCTPLFHSSGKGLGSGLRKPNQQRFLFGNNQLMESQELVCEQGGVVLSTNPKKRRRSASPEAKASKGRKTAPTQSEPIQVFSTTVCTKQQDSVPSELTDQNAPIRILTWTEESTEDNITSWPPVGVFGQSQDATGRKHLSSCSFAQLPPQSTNDAPGRKERSIYVDRGFLQRPCPATIKLGASSPMQLHQQPLDGPTHLSTYSQDSKPSDALSALCIDTALLPEFDTLSPSDSDSDWECDLMVRLGPSPTTPPSALSLQPQQLDMELLQRPCSSSTLHETSYESRLCSVLQQPPTPPPEPSPPIQSVEVTQH</sequence>
<feature type="compositionally biased region" description="Pro residues" evidence="5">
    <location>
        <begin position="856"/>
        <end position="866"/>
    </location>
</feature>
<name>A0ABD0WZU4_UMBPY</name>
<evidence type="ECO:0000256" key="3">
    <source>
        <dbReference type="ARBA" id="ARBA00022833"/>
    </source>
</evidence>
<dbReference type="GO" id="GO:0008270">
    <property type="term" value="F:zinc ion binding"/>
    <property type="evidence" value="ECO:0007669"/>
    <property type="project" value="UniProtKB-KW"/>
</dbReference>
<evidence type="ECO:0000259" key="6">
    <source>
        <dbReference type="PROSITE" id="PS51265"/>
    </source>
</evidence>
<evidence type="ECO:0000256" key="4">
    <source>
        <dbReference type="PROSITE-ProRule" id="PRU00600"/>
    </source>
</evidence>